<organism evidence="5 6">
    <name type="scientific">Pigmentiphaga kullae</name>
    <dbReference type="NCBI Taxonomy" id="151784"/>
    <lineage>
        <taxon>Bacteria</taxon>
        <taxon>Pseudomonadati</taxon>
        <taxon>Pseudomonadota</taxon>
        <taxon>Betaproteobacteria</taxon>
        <taxon>Burkholderiales</taxon>
        <taxon>Alcaligenaceae</taxon>
        <taxon>Pigmentiphaga</taxon>
    </lineage>
</organism>
<comment type="caution">
    <text evidence="5">The sequence shown here is derived from an EMBL/GenBank/DDBJ whole genome shotgun (WGS) entry which is preliminary data.</text>
</comment>
<dbReference type="InterPro" id="IPR005000">
    <property type="entry name" value="Aldolase/citrate-lyase_domain"/>
</dbReference>
<dbReference type="GO" id="GO:0005737">
    <property type="term" value="C:cytoplasm"/>
    <property type="evidence" value="ECO:0007669"/>
    <property type="project" value="TreeGrafter"/>
</dbReference>
<dbReference type="PANTHER" id="PTHR30502:SF0">
    <property type="entry name" value="PHOSPHOENOLPYRUVATE CARBOXYLASE FAMILY PROTEIN"/>
    <property type="match status" value="1"/>
</dbReference>
<keyword evidence="2" id="KW-0479">Metal-binding</keyword>
<evidence type="ECO:0000313" key="6">
    <source>
        <dbReference type="Proteomes" id="UP000292445"/>
    </source>
</evidence>
<feature type="domain" description="HpcH/HpaI aldolase/citrate lyase" evidence="4">
    <location>
        <begin position="21"/>
        <end position="209"/>
    </location>
</feature>
<accession>A0A4Q7N6U1</accession>
<dbReference type="Gene3D" id="3.20.20.60">
    <property type="entry name" value="Phosphoenolpyruvate-binding domains"/>
    <property type="match status" value="1"/>
</dbReference>
<evidence type="ECO:0000256" key="1">
    <source>
        <dbReference type="ARBA" id="ARBA00005568"/>
    </source>
</evidence>
<dbReference type="GO" id="GO:0016832">
    <property type="term" value="F:aldehyde-lyase activity"/>
    <property type="evidence" value="ECO:0007669"/>
    <property type="project" value="TreeGrafter"/>
</dbReference>
<evidence type="ECO:0000256" key="2">
    <source>
        <dbReference type="ARBA" id="ARBA00022723"/>
    </source>
</evidence>
<evidence type="ECO:0000313" key="5">
    <source>
        <dbReference type="EMBL" id="RZS77071.1"/>
    </source>
</evidence>
<sequence>MSTAGVLREAWRAGKPVFGGWAVLPTPFSVELIAQQGVGYVCVDQQHGLIDYAQTLDMYRAAEGRGVAPFTRVPANEGWMIGKALDAGAQGVIVPLVNTRDEAAAAVRACRYPPSGIRSYGPIRAALVSATRDTQALGNAVLCFVMVETREALDNIDDIASTPGLDGIYIGPADLALGLGLPPDLDKTEAEHVAAVERIFQACRRHGIVAGIQCASGTSGRAYAERGFGLITVIKDSALLQAGARQEIRAALGEAQGAGKAQGYT</sequence>
<dbReference type="Pfam" id="PF03328">
    <property type="entry name" value="HpcH_HpaI"/>
    <property type="match status" value="1"/>
</dbReference>
<keyword evidence="3" id="KW-0456">Lyase</keyword>
<proteinExistence type="inferred from homology"/>
<dbReference type="RefSeq" id="WP_130362122.1">
    <property type="nucleotide sequence ID" value="NZ_SGXC01000004.1"/>
</dbReference>
<dbReference type="OrthoDB" id="86160at2"/>
<evidence type="ECO:0000256" key="3">
    <source>
        <dbReference type="ARBA" id="ARBA00023239"/>
    </source>
</evidence>
<comment type="similarity">
    <text evidence="1">Belongs to the HpcH/HpaI aldolase family.</text>
</comment>
<dbReference type="Proteomes" id="UP000292445">
    <property type="component" value="Unassembled WGS sequence"/>
</dbReference>
<dbReference type="PANTHER" id="PTHR30502">
    <property type="entry name" value="2-KETO-3-DEOXY-L-RHAMNONATE ALDOLASE"/>
    <property type="match status" value="1"/>
</dbReference>
<dbReference type="GO" id="GO:0046872">
    <property type="term" value="F:metal ion binding"/>
    <property type="evidence" value="ECO:0007669"/>
    <property type="project" value="UniProtKB-KW"/>
</dbReference>
<gene>
    <name evidence="5" type="ORF">EV675_5797</name>
</gene>
<evidence type="ECO:0000259" key="4">
    <source>
        <dbReference type="Pfam" id="PF03328"/>
    </source>
</evidence>
<keyword evidence="6" id="KW-1185">Reference proteome</keyword>
<name>A0A4Q7N6U1_9BURK</name>
<dbReference type="InterPro" id="IPR040442">
    <property type="entry name" value="Pyrv_kinase-like_dom_sf"/>
</dbReference>
<reference evidence="5 6" key="1">
    <citation type="submission" date="2019-02" db="EMBL/GenBank/DDBJ databases">
        <title>Genomic Encyclopedia of Type Strains, Phase IV (KMG-IV): sequencing the most valuable type-strain genomes for metagenomic binning, comparative biology and taxonomic classification.</title>
        <authorList>
            <person name="Goeker M."/>
        </authorList>
    </citation>
    <scope>NUCLEOTIDE SEQUENCE [LARGE SCALE GENOMIC DNA]</scope>
    <source>
        <strain evidence="5 6">K24</strain>
    </source>
</reference>
<dbReference type="SUPFAM" id="SSF51621">
    <property type="entry name" value="Phosphoenolpyruvate/pyruvate domain"/>
    <property type="match status" value="1"/>
</dbReference>
<dbReference type="EMBL" id="SGXC01000004">
    <property type="protein sequence ID" value="RZS77071.1"/>
    <property type="molecule type" value="Genomic_DNA"/>
</dbReference>
<dbReference type="AlphaFoldDB" id="A0A4Q7N6U1"/>
<dbReference type="InterPro" id="IPR015813">
    <property type="entry name" value="Pyrv/PenolPyrv_kinase-like_dom"/>
</dbReference>
<dbReference type="InterPro" id="IPR050251">
    <property type="entry name" value="HpcH-HpaI_aldolase"/>
</dbReference>
<protein>
    <submittedName>
        <fullName evidence="5">4-hydroxy-2-oxoheptanedioate aldolase</fullName>
    </submittedName>
</protein>